<accession>A0A1F8HXF0</accession>
<feature type="domain" description="Glycosyltransferase 2-like" evidence="1">
    <location>
        <begin position="5"/>
        <end position="168"/>
    </location>
</feature>
<dbReference type="InterPro" id="IPR001173">
    <property type="entry name" value="Glyco_trans_2-like"/>
</dbReference>
<evidence type="ECO:0000313" key="2">
    <source>
        <dbReference type="EMBL" id="OGN41710.1"/>
    </source>
</evidence>
<dbReference type="CDD" id="cd04179">
    <property type="entry name" value="DPM_DPG-synthase_like"/>
    <property type="match status" value="1"/>
</dbReference>
<dbReference type="Pfam" id="PF00535">
    <property type="entry name" value="Glycos_transf_2"/>
    <property type="match status" value="1"/>
</dbReference>
<evidence type="ECO:0000259" key="1">
    <source>
        <dbReference type="Pfam" id="PF00535"/>
    </source>
</evidence>
<dbReference type="PANTHER" id="PTHR48090">
    <property type="entry name" value="UNDECAPRENYL-PHOSPHATE 4-DEOXY-4-FORMAMIDO-L-ARABINOSE TRANSFERASE-RELATED"/>
    <property type="match status" value="1"/>
</dbReference>
<dbReference type="InterPro" id="IPR029044">
    <property type="entry name" value="Nucleotide-diphossugar_trans"/>
</dbReference>
<dbReference type="EMBL" id="MGLG01000002">
    <property type="protein sequence ID" value="OGN41710.1"/>
    <property type="molecule type" value="Genomic_DNA"/>
</dbReference>
<dbReference type="GO" id="GO:0016740">
    <property type="term" value="F:transferase activity"/>
    <property type="evidence" value="ECO:0007669"/>
    <property type="project" value="UniProtKB-KW"/>
</dbReference>
<dbReference type="SUPFAM" id="SSF53448">
    <property type="entry name" value="Nucleotide-diphospho-sugar transferases"/>
    <property type="match status" value="1"/>
</dbReference>
<dbReference type="Proteomes" id="UP000178043">
    <property type="component" value="Unassembled WGS sequence"/>
</dbReference>
<name>A0A1F8HXF0_9BACT</name>
<proteinExistence type="predicted"/>
<sequence>MNKLSIIIPVFNEEKTLRKILDLVEKSPLNHEKEIILVDDGSTDKSRDILKEYAGRHKVIFLEKNCGKGAALRRGFAEATGDLIIIQDADLEYDPNEYSLLLQPILSGDADVVYGSRFITAFPRRTLYFSHYLANKTISFLSNMFTGLNISDTETCYKVFTRRAMDQILPCLRSNRFGIEVELTAQIAKHQLKVYEVGISYKGRTYKDGKKINWKDGLAAIWHIIRFNLFTKK</sequence>
<dbReference type="PANTHER" id="PTHR48090:SF7">
    <property type="entry name" value="RFBJ PROTEIN"/>
    <property type="match status" value="1"/>
</dbReference>
<comment type="caution">
    <text evidence="2">The sequence shown here is derived from an EMBL/GenBank/DDBJ whole genome shotgun (WGS) entry which is preliminary data.</text>
</comment>
<evidence type="ECO:0000313" key="3">
    <source>
        <dbReference type="Proteomes" id="UP000178043"/>
    </source>
</evidence>
<dbReference type="AlphaFoldDB" id="A0A1F8HXF0"/>
<keyword evidence="2" id="KW-0808">Transferase</keyword>
<gene>
    <name evidence="2" type="ORF">A2606_02725</name>
</gene>
<organism evidence="2 3">
    <name type="scientific">Candidatus Yanofskybacteria bacterium RIFOXYD1_FULL_42_10</name>
    <dbReference type="NCBI Taxonomy" id="1802718"/>
    <lineage>
        <taxon>Bacteria</taxon>
        <taxon>Candidatus Yanofskyibacteriota</taxon>
    </lineage>
</organism>
<dbReference type="InterPro" id="IPR050256">
    <property type="entry name" value="Glycosyltransferase_2"/>
</dbReference>
<reference evidence="2 3" key="1">
    <citation type="journal article" date="2016" name="Nat. Commun.">
        <title>Thousands of microbial genomes shed light on interconnected biogeochemical processes in an aquifer system.</title>
        <authorList>
            <person name="Anantharaman K."/>
            <person name="Brown C.T."/>
            <person name="Hug L.A."/>
            <person name="Sharon I."/>
            <person name="Castelle C.J."/>
            <person name="Probst A.J."/>
            <person name="Thomas B.C."/>
            <person name="Singh A."/>
            <person name="Wilkins M.J."/>
            <person name="Karaoz U."/>
            <person name="Brodie E.L."/>
            <person name="Williams K.H."/>
            <person name="Hubbard S.S."/>
            <person name="Banfield J.F."/>
        </authorList>
    </citation>
    <scope>NUCLEOTIDE SEQUENCE [LARGE SCALE GENOMIC DNA]</scope>
</reference>
<protein>
    <submittedName>
        <fullName evidence="2">Glycosyl transferase</fullName>
    </submittedName>
</protein>
<dbReference type="Gene3D" id="3.90.550.10">
    <property type="entry name" value="Spore Coat Polysaccharide Biosynthesis Protein SpsA, Chain A"/>
    <property type="match status" value="1"/>
</dbReference>